<dbReference type="eggNOG" id="KOG1917">
    <property type="taxonomic scope" value="Eukaryota"/>
</dbReference>
<dbReference type="HOGENOM" id="CLU_275025_0_0_1"/>
<dbReference type="OrthoDB" id="548214at2759"/>
<evidence type="ECO:0008006" key="6">
    <source>
        <dbReference type="Google" id="ProtNLM"/>
    </source>
</evidence>
<dbReference type="Pfam" id="PF09735">
    <property type="entry name" value="Nckap1"/>
    <property type="match status" value="2"/>
</dbReference>
<sequence>MEGGGDGSRNRRQAERLEILLESSRTLIARLASLKNELNHPDVQSRLPWNEKQMKSVAQHMKSTFPAYPNLQSLDDSKGPEELRKRSKASIVCQLLERYFLAFYDSVDVREETRMLLAEIACEGQGMLLQEMPTLVAAFMNLLVAYMEMILLLSLIADKELIVCFYTYCFQYATDLPVTKYEPVANLFHHVCPSYDVAWQSLRSEFEEVPTFANYATSKKMSDFLQSLLFEDRRSTASQSVLSYYQSMRDLIDGDSCFGNSLIHSGENLQYPSGFKTVGELTYWMAPQMEDMLTWMTMGLLACPTLIILNHTKDNVEFMKHVLEERWVIECAGLQIWTHVEMYKIFHDKSFISEYEKSMSKQGFKAAKDRFKKSISNFIKNAPNEHRKRRALLHVRCEGFFHVLSDSPGLLGPQWFSVLSLLSLAKSETLWFLQHRELPTKRMKEGGKEAGKTYKKHVWQADSPTGEEHFISLLASLLRLKNLSLKFQHVSSDYFSSYLEGLIGSSLAQAAQAAEDGKVSQYMSELAEDLRQPEPSKMRSVRVDVQRLNCWIRNKNYRSRDGLEAIFKNLQRAYYSALVVEDSGETVFSHASLGSIFLWNDQLLFHAIQTFFEINPASCLIAVQVYDDMTRCALAQAYPEDIESHGKQAVTFAEDLLKRLCKAFTVMLRKLIRDREQTDVIGSAMEKSPLASSLSSFCSQIAHDCLTIRVFNRVFSPLQEVVRAVRQDLRDFLYEKMLTGGIIQPRITYRQLLSYLNSLSCLEEFASMSLPDLLGTVLEDVFEDAAVGAVGKGFKLDLTGSSFKDSTCLSYRVAEWYATMVVKQDVFFVPSKKSFVGPEQYVEDSTSVPSLMFLSLLVGPRGLRCMDRVLLSKIFRLLEKVQLSLSSNRPTLAKIAEDFKVHDYKELEGLGQLDLDDAFKALSSIGSLLQLRQNLHLALSHAMEHSTCPRALQLCVNHTGSFLRLRETSELDMIAYDMGGSNHLFPVDPNLQHTALSSGVFSREAMASGRWKNLELLLAGLIRSHNLRDDVVLTEACGYGGVLNGPAVGILALLILAVSNEPEEQLRDTPSDLLQERRVSHSIAVLVRIMTYLASKPASKKQKKKSQRAAFILIDRFIEHAEKYCPNVRKHAPSFLMSSAIQNLVVPDEAHNETNFTEEGIVE</sequence>
<dbReference type="PANTHER" id="PTHR12093:SF10">
    <property type="entry name" value="MEMBRANE-ASSOCIATED PROTEIN HEM"/>
    <property type="match status" value="1"/>
</dbReference>
<dbReference type="KEGG" id="gtt:GUITHDRAFT_160584"/>
<keyword evidence="2" id="KW-0812">Transmembrane</keyword>
<dbReference type="GO" id="GO:0030031">
    <property type="term" value="P:cell projection assembly"/>
    <property type="evidence" value="ECO:0007669"/>
    <property type="project" value="TreeGrafter"/>
</dbReference>
<dbReference type="PaxDb" id="55529-EKX55010"/>
<keyword evidence="5" id="KW-1185">Reference proteome</keyword>
<protein>
    <recommendedName>
        <fullName evidence="6">CYRIA/CYRIB Rac1 binding domain-containing protein</fullName>
    </recommendedName>
</protein>
<feature type="transmembrane region" description="Helical" evidence="2">
    <location>
        <begin position="135"/>
        <end position="157"/>
    </location>
</feature>
<proteinExistence type="inferred from homology"/>
<dbReference type="AlphaFoldDB" id="L1K3G7"/>
<evidence type="ECO:0000313" key="5">
    <source>
        <dbReference type="Proteomes" id="UP000011087"/>
    </source>
</evidence>
<dbReference type="GO" id="GO:0000902">
    <property type="term" value="P:cell morphogenesis"/>
    <property type="evidence" value="ECO:0007669"/>
    <property type="project" value="TreeGrafter"/>
</dbReference>
<reference evidence="3 5" key="1">
    <citation type="journal article" date="2012" name="Nature">
        <title>Algal genomes reveal evolutionary mosaicism and the fate of nucleomorphs.</title>
        <authorList>
            <consortium name="DOE Joint Genome Institute"/>
            <person name="Curtis B.A."/>
            <person name="Tanifuji G."/>
            <person name="Burki F."/>
            <person name="Gruber A."/>
            <person name="Irimia M."/>
            <person name="Maruyama S."/>
            <person name="Arias M.C."/>
            <person name="Ball S.G."/>
            <person name="Gile G.H."/>
            <person name="Hirakawa Y."/>
            <person name="Hopkins J.F."/>
            <person name="Kuo A."/>
            <person name="Rensing S.A."/>
            <person name="Schmutz J."/>
            <person name="Symeonidi A."/>
            <person name="Elias M."/>
            <person name="Eveleigh R.J."/>
            <person name="Herman E.K."/>
            <person name="Klute M.J."/>
            <person name="Nakayama T."/>
            <person name="Obornik M."/>
            <person name="Reyes-Prieto A."/>
            <person name="Armbrust E.V."/>
            <person name="Aves S.J."/>
            <person name="Beiko R.G."/>
            <person name="Coutinho P."/>
            <person name="Dacks J.B."/>
            <person name="Durnford D.G."/>
            <person name="Fast N.M."/>
            <person name="Green B.R."/>
            <person name="Grisdale C.J."/>
            <person name="Hempel F."/>
            <person name="Henrissat B."/>
            <person name="Hoppner M.P."/>
            <person name="Ishida K."/>
            <person name="Kim E."/>
            <person name="Koreny L."/>
            <person name="Kroth P.G."/>
            <person name="Liu Y."/>
            <person name="Malik S.B."/>
            <person name="Maier U.G."/>
            <person name="McRose D."/>
            <person name="Mock T."/>
            <person name="Neilson J.A."/>
            <person name="Onodera N.T."/>
            <person name="Poole A.M."/>
            <person name="Pritham E.J."/>
            <person name="Richards T.A."/>
            <person name="Rocap G."/>
            <person name="Roy S.W."/>
            <person name="Sarai C."/>
            <person name="Schaack S."/>
            <person name="Shirato S."/>
            <person name="Slamovits C.H."/>
            <person name="Spencer D.F."/>
            <person name="Suzuki S."/>
            <person name="Worden A.Z."/>
            <person name="Zauner S."/>
            <person name="Barry K."/>
            <person name="Bell C."/>
            <person name="Bharti A.K."/>
            <person name="Crow J.A."/>
            <person name="Grimwood J."/>
            <person name="Kramer R."/>
            <person name="Lindquist E."/>
            <person name="Lucas S."/>
            <person name="Salamov A."/>
            <person name="McFadden G.I."/>
            <person name="Lane C.E."/>
            <person name="Keeling P.J."/>
            <person name="Gray M.W."/>
            <person name="Grigoriev I.V."/>
            <person name="Archibald J.M."/>
        </authorList>
    </citation>
    <scope>NUCLEOTIDE SEQUENCE</scope>
    <source>
        <strain evidence="3 5">CCMP2712</strain>
    </source>
</reference>
<evidence type="ECO:0000313" key="4">
    <source>
        <dbReference type="EnsemblProtists" id="EKX55010"/>
    </source>
</evidence>
<dbReference type="GeneID" id="17311611"/>
<reference evidence="5" key="2">
    <citation type="submission" date="2012-11" db="EMBL/GenBank/DDBJ databases">
        <authorList>
            <person name="Kuo A."/>
            <person name="Curtis B.A."/>
            <person name="Tanifuji G."/>
            <person name="Burki F."/>
            <person name="Gruber A."/>
            <person name="Irimia M."/>
            <person name="Maruyama S."/>
            <person name="Arias M.C."/>
            <person name="Ball S.G."/>
            <person name="Gile G.H."/>
            <person name="Hirakawa Y."/>
            <person name="Hopkins J.F."/>
            <person name="Rensing S.A."/>
            <person name="Schmutz J."/>
            <person name="Symeonidi A."/>
            <person name="Elias M."/>
            <person name="Eveleigh R.J."/>
            <person name="Herman E.K."/>
            <person name="Klute M.J."/>
            <person name="Nakayama T."/>
            <person name="Obornik M."/>
            <person name="Reyes-Prieto A."/>
            <person name="Armbrust E.V."/>
            <person name="Aves S.J."/>
            <person name="Beiko R.G."/>
            <person name="Coutinho P."/>
            <person name="Dacks J.B."/>
            <person name="Durnford D.G."/>
            <person name="Fast N.M."/>
            <person name="Green B.R."/>
            <person name="Grisdale C."/>
            <person name="Hempe F."/>
            <person name="Henrissat B."/>
            <person name="Hoppner M.P."/>
            <person name="Ishida K.-I."/>
            <person name="Kim E."/>
            <person name="Koreny L."/>
            <person name="Kroth P.G."/>
            <person name="Liu Y."/>
            <person name="Malik S.-B."/>
            <person name="Maier U.G."/>
            <person name="McRose D."/>
            <person name="Mock T."/>
            <person name="Neilson J.A."/>
            <person name="Onodera N.T."/>
            <person name="Poole A.M."/>
            <person name="Pritham E.J."/>
            <person name="Richards T.A."/>
            <person name="Rocap G."/>
            <person name="Roy S.W."/>
            <person name="Sarai C."/>
            <person name="Schaack S."/>
            <person name="Shirato S."/>
            <person name="Slamovits C.H."/>
            <person name="Spencer D.F."/>
            <person name="Suzuki S."/>
            <person name="Worden A.Z."/>
            <person name="Zauner S."/>
            <person name="Barry K."/>
            <person name="Bell C."/>
            <person name="Bharti A.K."/>
            <person name="Crow J.A."/>
            <person name="Grimwood J."/>
            <person name="Kramer R."/>
            <person name="Lindquist E."/>
            <person name="Lucas S."/>
            <person name="Salamov A."/>
            <person name="McFadden G.I."/>
            <person name="Lane C.E."/>
            <person name="Keeling P.J."/>
            <person name="Gray M.W."/>
            <person name="Grigoriev I.V."/>
            <person name="Archibald J.M."/>
        </authorList>
    </citation>
    <scope>NUCLEOTIDE SEQUENCE</scope>
    <source>
        <strain evidence="5">CCMP2712</strain>
    </source>
</reference>
<comment type="similarity">
    <text evidence="1">Belongs to the HEM-1/HEM-2 family.</text>
</comment>
<keyword evidence="2" id="KW-0472">Membrane</keyword>
<dbReference type="RefSeq" id="XP_005841990.1">
    <property type="nucleotide sequence ID" value="XM_005841933.1"/>
</dbReference>
<dbReference type="EMBL" id="JH992966">
    <property type="protein sequence ID" value="EKX55010.1"/>
    <property type="molecule type" value="Genomic_DNA"/>
</dbReference>
<dbReference type="PANTHER" id="PTHR12093">
    <property type="entry name" value="NCK-ASSOCIATED PROTEIN 1"/>
    <property type="match status" value="1"/>
</dbReference>
<dbReference type="STRING" id="905079.L1K3G7"/>
<accession>L1K3G7</accession>
<evidence type="ECO:0000256" key="2">
    <source>
        <dbReference type="SAM" id="Phobius"/>
    </source>
</evidence>
<dbReference type="EnsemblProtists" id="EKX55010">
    <property type="protein sequence ID" value="EKX55010"/>
    <property type="gene ID" value="GUITHDRAFT_160584"/>
</dbReference>
<gene>
    <name evidence="3" type="ORF">GUITHDRAFT_160584</name>
</gene>
<evidence type="ECO:0000256" key="1">
    <source>
        <dbReference type="ARBA" id="ARBA00037947"/>
    </source>
</evidence>
<reference evidence="4" key="3">
    <citation type="submission" date="2016-03" db="UniProtKB">
        <authorList>
            <consortium name="EnsemblProtists"/>
        </authorList>
    </citation>
    <scope>IDENTIFICATION</scope>
</reference>
<dbReference type="InterPro" id="IPR019137">
    <property type="entry name" value="Nck-associated_protein-1"/>
</dbReference>
<dbReference type="GO" id="GO:0016477">
    <property type="term" value="P:cell migration"/>
    <property type="evidence" value="ECO:0007669"/>
    <property type="project" value="TreeGrafter"/>
</dbReference>
<dbReference type="OMA" id="INVWEYT"/>
<dbReference type="GO" id="GO:0031209">
    <property type="term" value="C:SCAR complex"/>
    <property type="evidence" value="ECO:0007669"/>
    <property type="project" value="TreeGrafter"/>
</dbReference>
<name>L1K3G7_GUITC</name>
<dbReference type="Proteomes" id="UP000011087">
    <property type="component" value="Unassembled WGS sequence"/>
</dbReference>
<keyword evidence="2" id="KW-1133">Transmembrane helix</keyword>
<dbReference type="GO" id="GO:0030866">
    <property type="term" value="P:cortical actin cytoskeleton organization"/>
    <property type="evidence" value="ECO:0007669"/>
    <property type="project" value="TreeGrafter"/>
</dbReference>
<organism evidence="3">
    <name type="scientific">Guillardia theta (strain CCMP2712)</name>
    <name type="common">Cryptophyte</name>
    <dbReference type="NCBI Taxonomy" id="905079"/>
    <lineage>
        <taxon>Eukaryota</taxon>
        <taxon>Cryptophyceae</taxon>
        <taxon>Pyrenomonadales</taxon>
        <taxon>Geminigeraceae</taxon>
        <taxon>Guillardia</taxon>
    </lineage>
</organism>
<evidence type="ECO:0000313" key="3">
    <source>
        <dbReference type="EMBL" id="EKX55010.1"/>
    </source>
</evidence>